<evidence type="ECO:0000313" key="6">
    <source>
        <dbReference type="EMBL" id="QOY87681.1"/>
    </source>
</evidence>
<dbReference type="Proteomes" id="UP000593892">
    <property type="component" value="Chromosome"/>
</dbReference>
<dbReference type="KEGG" id="pfer:IRI77_33860"/>
<feature type="region of interest" description="Disordered" evidence="3">
    <location>
        <begin position="63"/>
        <end position="91"/>
    </location>
</feature>
<feature type="compositionally biased region" description="Polar residues" evidence="3">
    <location>
        <begin position="63"/>
        <end position="74"/>
    </location>
</feature>
<keyword evidence="7" id="KW-1185">Reference proteome</keyword>
<evidence type="ECO:0000259" key="5">
    <source>
        <dbReference type="Pfam" id="PF07859"/>
    </source>
</evidence>
<protein>
    <submittedName>
        <fullName evidence="6">Alpha/beta hydrolase</fullName>
    </submittedName>
</protein>
<sequence length="361" mass="39205">MHHIRHSASLLFLLATALLQAQQPSAEPRPTTAAEAPQRDTSYIDAQGTAHITRVVPVPKTLSPQAQRSLSRQVPDQGPPQSLAERRKSTDAYTARARAEWTRLCPNQLVEDKIAGVPVRIVTPEGMPASNQDKVLLNLHGGGFNSDSGSYTESIPIASYTRIKVVAVLYRLAPEHPFPAAVDDSIAVYRELLKTYKPGRIVIYGTSAGAILTAQVAVRLKQLGLPQPAALGIFSGMGDFSRNGDSLALFSLGGLSGHLEPPIDEPHDPEYATTTNPRDPVLSPIFSDLRGLPPTLFITSGRDLLLSGTVDLHRAYYNAGVDARLVVFDALPHAFWYNPNLPEAIEANHIMAGFFLQQLMK</sequence>
<proteinExistence type="inferred from homology"/>
<keyword evidence="2 6" id="KW-0378">Hydrolase</keyword>
<feature type="compositionally biased region" description="Low complexity" evidence="3">
    <location>
        <begin position="23"/>
        <end position="36"/>
    </location>
</feature>
<dbReference type="SUPFAM" id="SSF53474">
    <property type="entry name" value="alpha/beta-Hydrolases"/>
    <property type="match status" value="1"/>
</dbReference>
<dbReference type="RefSeq" id="WP_194449348.1">
    <property type="nucleotide sequence ID" value="NZ_CP063849.1"/>
</dbReference>
<feature type="domain" description="Alpha/beta hydrolase fold-3" evidence="5">
    <location>
        <begin position="136"/>
        <end position="336"/>
    </location>
</feature>
<feature type="chain" id="PRO_5032608208" evidence="4">
    <location>
        <begin position="22"/>
        <end position="361"/>
    </location>
</feature>
<evidence type="ECO:0000256" key="3">
    <source>
        <dbReference type="SAM" id="MobiDB-lite"/>
    </source>
</evidence>
<accession>A0A7S7SKQ7</accession>
<dbReference type="Gene3D" id="3.40.50.1820">
    <property type="entry name" value="alpha/beta hydrolase"/>
    <property type="match status" value="1"/>
</dbReference>
<dbReference type="GO" id="GO:0004806">
    <property type="term" value="F:triacylglycerol lipase activity"/>
    <property type="evidence" value="ECO:0007669"/>
    <property type="project" value="TreeGrafter"/>
</dbReference>
<evidence type="ECO:0000256" key="1">
    <source>
        <dbReference type="ARBA" id="ARBA00010515"/>
    </source>
</evidence>
<organism evidence="6 7">
    <name type="scientific">Paludibaculum fermentans</name>
    <dbReference type="NCBI Taxonomy" id="1473598"/>
    <lineage>
        <taxon>Bacteria</taxon>
        <taxon>Pseudomonadati</taxon>
        <taxon>Acidobacteriota</taxon>
        <taxon>Terriglobia</taxon>
        <taxon>Bryobacterales</taxon>
        <taxon>Bryobacteraceae</taxon>
        <taxon>Paludibaculum</taxon>
    </lineage>
</organism>
<feature type="signal peptide" evidence="4">
    <location>
        <begin position="1"/>
        <end position="21"/>
    </location>
</feature>
<dbReference type="InterPro" id="IPR050300">
    <property type="entry name" value="GDXG_lipolytic_enzyme"/>
</dbReference>
<comment type="similarity">
    <text evidence="1">Belongs to the 'GDXG' lipolytic enzyme family.</text>
</comment>
<gene>
    <name evidence="6" type="ORF">IRI77_33860</name>
</gene>
<reference evidence="6 7" key="1">
    <citation type="submission" date="2020-10" db="EMBL/GenBank/DDBJ databases">
        <title>Complete genome sequence of Paludibaculum fermentans P105T, a facultatively anaerobic acidobacterium capable of dissimilatory Fe(III) reduction.</title>
        <authorList>
            <person name="Dedysh S.N."/>
            <person name="Beletsky A.V."/>
            <person name="Kulichevskaya I.S."/>
            <person name="Mardanov A.V."/>
            <person name="Ravin N.V."/>
        </authorList>
    </citation>
    <scope>NUCLEOTIDE SEQUENCE [LARGE SCALE GENOMIC DNA]</scope>
    <source>
        <strain evidence="6 7">P105</strain>
    </source>
</reference>
<dbReference type="PANTHER" id="PTHR48081">
    <property type="entry name" value="AB HYDROLASE SUPERFAMILY PROTEIN C4A8.06C"/>
    <property type="match status" value="1"/>
</dbReference>
<dbReference type="InterPro" id="IPR013094">
    <property type="entry name" value="AB_hydrolase_3"/>
</dbReference>
<dbReference type="InterPro" id="IPR029058">
    <property type="entry name" value="AB_hydrolase_fold"/>
</dbReference>
<dbReference type="AlphaFoldDB" id="A0A7S7SKQ7"/>
<name>A0A7S7SKQ7_PALFE</name>
<dbReference type="EMBL" id="CP063849">
    <property type="protein sequence ID" value="QOY87681.1"/>
    <property type="molecule type" value="Genomic_DNA"/>
</dbReference>
<feature type="region of interest" description="Disordered" evidence="3">
    <location>
        <begin position="23"/>
        <end position="45"/>
    </location>
</feature>
<evidence type="ECO:0000256" key="2">
    <source>
        <dbReference type="ARBA" id="ARBA00022801"/>
    </source>
</evidence>
<dbReference type="Pfam" id="PF07859">
    <property type="entry name" value="Abhydrolase_3"/>
    <property type="match status" value="1"/>
</dbReference>
<dbReference type="PANTHER" id="PTHR48081:SF30">
    <property type="entry name" value="ACETYL-HYDROLASE LIPR-RELATED"/>
    <property type="match status" value="1"/>
</dbReference>
<keyword evidence="4" id="KW-0732">Signal</keyword>
<evidence type="ECO:0000256" key="4">
    <source>
        <dbReference type="SAM" id="SignalP"/>
    </source>
</evidence>
<evidence type="ECO:0000313" key="7">
    <source>
        <dbReference type="Proteomes" id="UP000593892"/>
    </source>
</evidence>